<dbReference type="EMBL" id="JH600067">
    <property type="protein sequence ID" value="EIG55752.1"/>
    <property type="molecule type" value="Genomic_DNA"/>
</dbReference>
<dbReference type="eggNOG" id="COG1232">
    <property type="taxonomic scope" value="Bacteria"/>
</dbReference>
<organism evidence="1">
    <name type="scientific">Desulfovibrio sp. U5L</name>
    <dbReference type="NCBI Taxonomy" id="596152"/>
    <lineage>
        <taxon>Bacteria</taxon>
        <taxon>Pseudomonadati</taxon>
        <taxon>Thermodesulfobacteriota</taxon>
        <taxon>Desulfovibrionia</taxon>
        <taxon>Desulfovibrionales</taxon>
        <taxon>Desulfovibrionaceae</taxon>
        <taxon>Desulfovibrio</taxon>
    </lineage>
</organism>
<reference evidence="1" key="1">
    <citation type="submission" date="2011-11" db="EMBL/GenBank/DDBJ databases">
        <title>Improved High-Quality Draft sequence of Desulfovibrio sp. U5L.</title>
        <authorList>
            <consortium name="US DOE Joint Genome Institute"/>
            <person name="Lucas S."/>
            <person name="Han J."/>
            <person name="Lapidus A."/>
            <person name="Cheng J.-F."/>
            <person name="Goodwin L."/>
            <person name="Pitluck S."/>
            <person name="Peters L."/>
            <person name="Ovchinnikova G."/>
            <person name="Held B."/>
            <person name="Detter J.C."/>
            <person name="Han C."/>
            <person name="Tapia R."/>
            <person name="Land M."/>
            <person name="Hauser L."/>
            <person name="Kyrpides N."/>
            <person name="Ivanova N."/>
            <person name="Pagani I."/>
            <person name="Gabster J."/>
            <person name="Walker C."/>
            <person name="Stolyar S."/>
            <person name="Stahl D."/>
            <person name="Arkin A."/>
            <person name="Dehal P."/>
            <person name="Hazen T."/>
            <person name="Woyke T."/>
        </authorList>
    </citation>
    <scope>NUCLEOTIDE SEQUENCE [LARGE SCALE GENOMIC DNA]</scope>
    <source>
        <strain evidence="1">U5L</strain>
    </source>
</reference>
<sequence length="458" mass="48762">MSAAALPVVIVGAGVAGLACAVALAEAGRPVVVLEKEGQVGGLLRSRVLDGVTFDLGPHVLFLDGPGLGEAFLRTALTGEPCLRRAFAFAVDAGGRLWKFPNHLDIFRYPLKFQIEALRAAWAGRRGAPPEPVSAARELAAKCGPSLYALLFRDLFAKKTLLSPDDLHHHWLMRPDRTIQNDNEPRPRRGREQAALAVLRRLRRAYVYPLGGLGRVPRILADRIRAAGGEIRTGVGAVGLVRDGRRVAAVTVADGRAMAPIAVGELVWTAPLQGLTAALGAAGPGLPTVTLRLAMLTYARTRRLPRPHVYTYHPDPALAANRVYYPESIFRERGPADREGLCLEINLPGEGDGGGGRTTAPTEAETLARAVADVERLGLYPPSALREARAVTLPAAMPVYPLDYQARLAAATAPIRELDNVHAVGRQGGFFFCLAPAAAAQGLKMAAHLLAKPSDPGA</sequence>
<protein>
    <submittedName>
        <fullName evidence="1">Protoporphyrinogen oxidase</fullName>
    </submittedName>
</protein>
<accession>I2Q7J6</accession>
<dbReference type="PANTHER" id="PTHR21197">
    <property type="entry name" value="UDP-GALACTOPYRANOSE MUTASE"/>
    <property type="match status" value="1"/>
</dbReference>
<name>I2Q7J6_9BACT</name>
<proteinExistence type="predicted"/>
<dbReference type="STRING" id="596152.DesU5LDRAFT_0027"/>
<dbReference type="InterPro" id="IPR036188">
    <property type="entry name" value="FAD/NAD-bd_sf"/>
</dbReference>
<evidence type="ECO:0000313" key="1">
    <source>
        <dbReference type="EMBL" id="EIG55752.1"/>
    </source>
</evidence>
<dbReference type="AlphaFoldDB" id="I2Q7J6"/>
<dbReference type="SUPFAM" id="SSF51905">
    <property type="entry name" value="FAD/NAD(P)-binding domain"/>
    <property type="match status" value="1"/>
</dbReference>
<dbReference type="HOGENOM" id="CLU_617819_0_0_7"/>
<dbReference type="PANTHER" id="PTHR21197:SF0">
    <property type="entry name" value="UDP-GALACTOPYRANOSE MUTASE"/>
    <property type="match status" value="1"/>
</dbReference>
<dbReference type="GO" id="GO:0050660">
    <property type="term" value="F:flavin adenine dinucleotide binding"/>
    <property type="evidence" value="ECO:0007669"/>
    <property type="project" value="TreeGrafter"/>
</dbReference>
<dbReference type="GO" id="GO:0008767">
    <property type="term" value="F:UDP-galactopyranose mutase activity"/>
    <property type="evidence" value="ECO:0007669"/>
    <property type="project" value="TreeGrafter"/>
</dbReference>
<dbReference type="GO" id="GO:0005829">
    <property type="term" value="C:cytosol"/>
    <property type="evidence" value="ECO:0007669"/>
    <property type="project" value="TreeGrafter"/>
</dbReference>
<gene>
    <name evidence="1" type="ORF">DesU5LDRAFT_0027</name>
</gene>
<dbReference type="Gene3D" id="3.50.50.60">
    <property type="entry name" value="FAD/NAD(P)-binding domain"/>
    <property type="match status" value="1"/>
</dbReference>
<dbReference type="Pfam" id="PF13450">
    <property type="entry name" value="NAD_binding_8"/>
    <property type="match status" value="1"/>
</dbReference>
<dbReference type="PRINTS" id="PR00419">
    <property type="entry name" value="ADXRDTASE"/>
</dbReference>